<dbReference type="InterPro" id="IPR058792">
    <property type="entry name" value="Beta-barrel_RND_2"/>
</dbReference>
<keyword evidence="6" id="KW-1185">Reference proteome</keyword>
<dbReference type="Pfam" id="PF25954">
    <property type="entry name" value="Beta-barrel_RND_2"/>
    <property type="match status" value="1"/>
</dbReference>
<comment type="caution">
    <text evidence="5">The sequence shown here is derived from an EMBL/GenBank/DDBJ whole genome shotgun (WGS) entry which is preliminary data.</text>
</comment>
<dbReference type="PANTHER" id="PTHR30469:SF37">
    <property type="entry name" value="RAGD PROTEIN"/>
    <property type="match status" value="1"/>
</dbReference>
<feature type="domain" description="CusB-like beta-barrel" evidence="3">
    <location>
        <begin position="232"/>
        <end position="303"/>
    </location>
</feature>
<dbReference type="Gene3D" id="2.40.420.20">
    <property type="match status" value="1"/>
</dbReference>
<dbReference type="InterPro" id="IPR006143">
    <property type="entry name" value="RND_pump_MFP"/>
</dbReference>
<dbReference type="Proteomes" id="UP000321058">
    <property type="component" value="Unassembled WGS sequence"/>
</dbReference>
<dbReference type="AlphaFoldDB" id="A0A512NJ94"/>
<feature type="domain" description="YknX-like C-terminal permuted SH3-like" evidence="4">
    <location>
        <begin position="311"/>
        <end position="378"/>
    </location>
</feature>
<comment type="similarity">
    <text evidence="1">Belongs to the membrane fusion protein (MFP) (TC 8.A.1) family.</text>
</comment>
<dbReference type="SUPFAM" id="SSF111369">
    <property type="entry name" value="HlyD-like secretion proteins"/>
    <property type="match status" value="1"/>
</dbReference>
<reference evidence="5 6" key="1">
    <citation type="submission" date="2019-07" db="EMBL/GenBank/DDBJ databases">
        <title>Whole genome shotgun sequence of Reyranella soli NBRC 108950.</title>
        <authorList>
            <person name="Hosoyama A."/>
            <person name="Uohara A."/>
            <person name="Ohji S."/>
            <person name="Ichikawa N."/>
        </authorList>
    </citation>
    <scope>NUCLEOTIDE SEQUENCE [LARGE SCALE GENOMIC DNA]</scope>
    <source>
        <strain evidence="5 6">NBRC 108950</strain>
    </source>
</reference>
<dbReference type="InterPro" id="IPR058625">
    <property type="entry name" value="MdtA-like_BSH"/>
</dbReference>
<organism evidence="5 6">
    <name type="scientific">Reyranella soli</name>
    <dbReference type="NCBI Taxonomy" id="1230389"/>
    <lineage>
        <taxon>Bacteria</taxon>
        <taxon>Pseudomonadati</taxon>
        <taxon>Pseudomonadota</taxon>
        <taxon>Alphaproteobacteria</taxon>
        <taxon>Hyphomicrobiales</taxon>
        <taxon>Reyranellaceae</taxon>
        <taxon>Reyranella</taxon>
    </lineage>
</organism>
<evidence type="ECO:0000313" key="6">
    <source>
        <dbReference type="Proteomes" id="UP000321058"/>
    </source>
</evidence>
<dbReference type="Pfam" id="PF25989">
    <property type="entry name" value="YknX_C"/>
    <property type="match status" value="1"/>
</dbReference>
<evidence type="ECO:0000313" key="5">
    <source>
        <dbReference type="EMBL" id="GEP59027.1"/>
    </source>
</evidence>
<accession>A0A512NJ94</accession>
<evidence type="ECO:0000256" key="1">
    <source>
        <dbReference type="ARBA" id="ARBA00009477"/>
    </source>
</evidence>
<sequence length="380" mass="40060">MAAAVAAVVAGTFALGGWKLYAREEAAVANTEFRQSFVPQVRVATVAATSGELVVSLPATTSAFAAANILARASGYIATRSVDIGDHVKAGDQLATIVAPELDHQISQADATLSQLEAAAKQARANQKLASVTWRRDEPLVKEGWIPKQQGTIDVQTLRANEAAVSVAEANVVAQQSALQVLQQQKAYQSVVAPFDGVITQRNIDIGSLVQADAVNSTFMFTILQSNVIRTQVYVPQDAAAGVAPGIDAVIRVPELPDHPFPGKVTRIADALQPGTRTLLVEIDIPNPDGLLSAGIYATAELHIPRKTASVTVPAGAIIFNRNGVQVAVVENGVAHLRKISIARDRGTEVEVVDGVKAGDRVVLNPAVELSDGDRVEIRT</sequence>
<dbReference type="EMBL" id="BKAJ01000116">
    <property type="protein sequence ID" value="GEP59027.1"/>
    <property type="molecule type" value="Genomic_DNA"/>
</dbReference>
<dbReference type="Gene3D" id="2.40.50.100">
    <property type="match status" value="1"/>
</dbReference>
<proteinExistence type="inferred from homology"/>
<evidence type="ECO:0000259" key="3">
    <source>
        <dbReference type="Pfam" id="PF25954"/>
    </source>
</evidence>
<dbReference type="Gene3D" id="2.40.30.170">
    <property type="match status" value="1"/>
</dbReference>
<evidence type="ECO:0000259" key="2">
    <source>
        <dbReference type="Pfam" id="PF25917"/>
    </source>
</evidence>
<name>A0A512NJ94_9HYPH</name>
<gene>
    <name evidence="5" type="primary">ragD</name>
    <name evidence="5" type="ORF">RSO01_61930</name>
</gene>
<dbReference type="Pfam" id="PF25917">
    <property type="entry name" value="BSH_RND"/>
    <property type="match status" value="1"/>
</dbReference>
<dbReference type="Gene3D" id="1.10.287.470">
    <property type="entry name" value="Helix hairpin bin"/>
    <property type="match status" value="1"/>
</dbReference>
<dbReference type="PANTHER" id="PTHR30469">
    <property type="entry name" value="MULTIDRUG RESISTANCE PROTEIN MDTA"/>
    <property type="match status" value="1"/>
</dbReference>
<dbReference type="GO" id="GO:0015562">
    <property type="term" value="F:efflux transmembrane transporter activity"/>
    <property type="evidence" value="ECO:0007669"/>
    <property type="project" value="TreeGrafter"/>
</dbReference>
<feature type="domain" description="Multidrug resistance protein MdtA-like barrel-sandwich hybrid" evidence="2">
    <location>
        <begin position="67"/>
        <end position="215"/>
    </location>
</feature>
<dbReference type="InterPro" id="IPR058637">
    <property type="entry name" value="YknX-like_C"/>
</dbReference>
<protein>
    <submittedName>
        <fullName evidence="5">Hemolysin D</fullName>
    </submittedName>
</protein>
<dbReference type="GO" id="GO:1990281">
    <property type="term" value="C:efflux pump complex"/>
    <property type="evidence" value="ECO:0007669"/>
    <property type="project" value="TreeGrafter"/>
</dbReference>
<evidence type="ECO:0000259" key="4">
    <source>
        <dbReference type="Pfam" id="PF25989"/>
    </source>
</evidence>
<dbReference type="NCBIfam" id="TIGR01730">
    <property type="entry name" value="RND_mfp"/>
    <property type="match status" value="1"/>
</dbReference>